<dbReference type="CDD" id="cd04847">
    <property type="entry name" value="Peptidases_S8_Subtilisin_like_2"/>
    <property type="match status" value="1"/>
</dbReference>
<evidence type="ECO:0000259" key="2">
    <source>
        <dbReference type="Pfam" id="PF00082"/>
    </source>
</evidence>
<dbReference type="RefSeq" id="WP_147159900.1">
    <property type="nucleotide sequence ID" value="NZ_BJYR01000015.1"/>
</dbReference>
<comment type="caution">
    <text evidence="3">The sequence shown here is derived from an EMBL/GenBank/DDBJ whole genome shotgun (WGS) entry which is preliminary data.</text>
</comment>
<dbReference type="InterPro" id="IPR036852">
    <property type="entry name" value="Peptidase_S8/S53_dom_sf"/>
</dbReference>
<name>A0A512ALM1_9SPHN</name>
<accession>A0A512ALM1</accession>
<organism evidence="3 4">
    <name type="scientific">Novosphingobium sediminis</name>
    <dbReference type="NCBI Taxonomy" id="707214"/>
    <lineage>
        <taxon>Bacteria</taxon>
        <taxon>Pseudomonadati</taxon>
        <taxon>Pseudomonadota</taxon>
        <taxon>Alphaproteobacteria</taxon>
        <taxon>Sphingomonadales</taxon>
        <taxon>Sphingomonadaceae</taxon>
        <taxon>Novosphingobium</taxon>
    </lineage>
</organism>
<reference evidence="3 4" key="1">
    <citation type="submission" date="2019-07" db="EMBL/GenBank/DDBJ databases">
        <title>Whole genome shotgun sequence of Novosphingobium sediminis NBRC 106119.</title>
        <authorList>
            <person name="Hosoyama A."/>
            <person name="Uohara A."/>
            <person name="Ohji S."/>
            <person name="Ichikawa N."/>
        </authorList>
    </citation>
    <scope>NUCLEOTIDE SEQUENCE [LARGE SCALE GENOMIC DNA]</scope>
    <source>
        <strain evidence="3 4">NBRC 106119</strain>
    </source>
</reference>
<dbReference type="GO" id="GO:0006508">
    <property type="term" value="P:proteolysis"/>
    <property type="evidence" value="ECO:0007669"/>
    <property type="project" value="InterPro"/>
</dbReference>
<keyword evidence="4" id="KW-1185">Reference proteome</keyword>
<dbReference type="EMBL" id="BJYR01000015">
    <property type="protein sequence ID" value="GEO00571.1"/>
    <property type="molecule type" value="Genomic_DNA"/>
</dbReference>
<feature type="domain" description="Peptidase S8/S53" evidence="2">
    <location>
        <begin position="318"/>
        <end position="633"/>
    </location>
</feature>
<dbReference type="OrthoDB" id="9768989at2"/>
<dbReference type="SUPFAM" id="SSF52743">
    <property type="entry name" value="Subtilisin-like"/>
    <property type="match status" value="1"/>
</dbReference>
<gene>
    <name evidence="3" type="ORF">NSE01_24030</name>
</gene>
<dbReference type="Proteomes" id="UP000321464">
    <property type="component" value="Unassembled WGS sequence"/>
</dbReference>
<dbReference type="GO" id="GO:0004252">
    <property type="term" value="F:serine-type endopeptidase activity"/>
    <property type="evidence" value="ECO:0007669"/>
    <property type="project" value="InterPro"/>
</dbReference>
<dbReference type="Gene3D" id="3.40.50.200">
    <property type="entry name" value="Peptidase S8/S53 domain"/>
    <property type="match status" value="1"/>
</dbReference>
<dbReference type="Pfam" id="PF00082">
    <property type="entry name" value="Peptidase_S8"/>
    <property type="match status" value="1"/>
</dbReference>
<dbReference type="AlphaFoldDB" id="A0A512ALM1"/>
<evidence type="ECO:0000313" key="3">
    <source>
        <dbReference type="EMBL" id="GEO00571.1"/>
    </source>
</evidence>
<protein>
    <recommendedName>
        <fullName evidence="2">Peptidase S8/S53 domain-containing protein</fullName>
    </recommendedName>
</protein>
<feature type="region of interest" description="Disordered" evidence="1">
    <location>
        <begin position="1"/>
        <end position="34"/>
    </location>
</feature>
<dbReference type="InterPro" id="IPR000209">
    <property type="entry name" value="Peptidase_S8/S53_dom"/>
</dbReference>
<proteinExistence type="predicted"/>
<evidence type="ECO:0000313" key="4">
    <source>
        <dbReference type="Proteomes" id="UP000321464"/>
    </source>
</evidence>
<dbReference type="InterPro" id="IPR034074">
    <property type="entry name" value="Y4bN_pept_dom"/>
</dbReference>
<sequence length="841" mass="90050">MPHDPNKPFLRLNDPKVAPRRRAGGGGGQKRSFSRTDQIAVHGPVFRNLRNVLDADNPALALHADPNALAPERLLVLEVTGSIQNFAGAVARITGLEFAGEEELAADEFDKDPEFYMLVPQLAALREIVSLWEGWERTGTVPHGYGPWRDLFFHLKAIRPWGPGDRVSPQNRAYFEAVVDGAPDDFPIRVEIELVFRQAAAARAAIERTITAAIAVAGGAVIHRAAHPAFAYHAVLADIPAREIRRIAALDPHSLAGADPVAAIVPQSVGAPIDTGDNDALTAVPPAPGEAEPIAAVFDAVPLQAHPLLAGRLVVDDPADLEARAVGARIHGTAMASLVVHGDLNDPPSPISRRIYFRPVMYAPAFGDELFDDDRLVIDVVVEAVMRMRAGGGSQVFIVNLSLGDRTRPFAGKISTWGRALDHLSYGYGILFLVSAGNICEPIAVAGYANEAAFHAAPPLDRNQAVLRGLDGLKADRRLLAPADSLNALTIGAWHRDAVAVPFAGVSPFMPYSGQEMPNLSSRLGLGHRRSTKPDILVAGGRQPARFDPLAAPLALHSHPNPSRFWGLKVAAPDSDAATGTHFTIGTSGANALATHTAHRIFDGLERAYPQLIGPMPFAERAALIKAMLVHCASWRDAEQFIRPIVDPHGTMHHEHWRREVCRHLGYGFMAPDDAVACADDRATLWATGSLGPEAAVAFDVPVPALLGAQADHREVRVTLAWMAPVRPGHLAYRAVKLKIAALGQDALDSVGVATTTGQPSNSQSEGGTIVHRRWCAAKIGDLAGGPTIPLQIQREKDQGLPIDEPVPFGLAVTIEMPGAAQIYAQVRNQILLQPQVPIAV</sequence>
<evidence type="ECO:0000256" key="1">
    <source>
        <dbReference type="SAM" id="MobiDB-lite"/>
    </source>
</evidence>